<reference evidence="6 7" key="1">
    <citation type="submission" date="2021-06" db="EMBL/GenBank/DDBJ databases">
        <title>Caerostris extrusa draft genome.</title>
        <authorList>
            <person name="Kono N."/>
            <person name="Arakawa K."/>
        </authorList>
    </citation>
    <scope>NUCLEOTIDE SEQUENCE [LARGE SCALE GENOMIC DNA]</scope>
</reference>
<dbReference type="GO" id="GO:0008270">
    <property type="term" value="F:zinc ion binding"/>
    <property type="evidence" value="ECO:0007669"/>
    <property type="project" value="UniProtKB-KW"/>
</dbReference>
<feature type="domain" description="MYND-type" evidence="5">
    <location>
        <begin position="182"/>
        <end position="218"/>
    </location>
</feature>
<dbReference type="PROSITE" id="PS50865">
    <property type="entry name" value="ZF_MYND_2"/>
    <property type="match status" value="1"/>
</dbReference>
<dbReference type="SUPFAM" id="SSF144232">
    <property type="entry name" value="HIT/MYND zinc finger-like"/>
    <property type="match status" value="1"/>
</dbReference>
<keyword evidence="7" id="KW-1185">Reference proteome</keyword>
<dbReference type="InterPro" id="IPR002893">
    <property type="entry name" value="Znf_MYND"/>
</dbReference>
<gene>
    <name evidence="6" type="primary">AVEN_207424_1</name>
    <name evidence="6" type="ORF">CEXT_599071</name>
</gene>
<evidence type="ECO:0000256" key="1">
    <source>
        <dbReference type="ARBA" id="ARBA00022723"/>
    </source>
</evidence>
<evidence type="ECO:0000313" key="7">
    <source>
        <dbReference type="Proteomes" id="UP001054945"/>
    </source>
</evidence>
<evidence type="ECO:0000256" key="4">
    <source>
        <dbReference type="PROSITE-ProRule" id="PRU00134"/>
    </source>
</evidence>
<sequence length="227" mass="26297">MDTFAEHSEVILESVLSKASYKNSSPNLFQNPYLQPKCMNDHYDHYYYDNELSLSSEEEEEEFEETPLPGAIIEPEPERQTVSRFNITYGVLTGMKGVDWSHVSGSRQFLNDVRRSIDRDRNLTESIRRKEYQFLDENLDAIPGYQESSLDLERVFPSQEINIQCIQVQETKPVGPLGICSASDCTKAAKIKCLDCRNTAYCSKRCMRDDIKEHKRVCYSKIIFTFM</sequence>
<name>A0AAV4NPY8_CAEEX</name>
<protein>
    <recommendedName>
        <fullName evidence="5">MYND-type domain-containing protein</fullName>
    </recommendedName>
</protein>
<keyword evidence="1" id="KW-0479">Metal-binding</keyword>
<dbReference type="Pfam" id="PF01753">
    <property type="entry name" value="zf-MYND"/>
    <property type="match status" value="1"/>
</dbReference>
<keyword evidence="2 4" id="KW-0863">Zinc-finger</keyword>
<dbReference type="AlphaFoldDB" id="A0AAV4NPY8"/>
<dbReference type="EMBL" id="BPLR01003595">
    <property type="protein sequence ID" value="GIX86483.1"/>
    <property type="molecule type" value="Genomic_DNA"/>
</dbReference>
<proteinExistence type="predicted"/>
<keyword evidence="3" id="KW-0862">Zinc</keyword>
<evidence type="ECO:0000259" key="5">
    <source>
        <dbReference type="PROSITE" id="PS50865"/>
    </source>
</evidence>
<comment type="caution">
    <text evidence="6">The sequence shown here is derived from an EMBL/GenBank/DDBJ whole genome shotgun (WGS) entry which is preliminary data.</text>
</comment>
<organism evidence="6 7">
    <name type="scientific">Caerostris extrusa</name>
    <name type="common">Bark spider</name>
    <name type="synonym">Caerostris bankana</name>
    <dbReference type="NCBI Taxonomy" id="172846"/>
    <lineage>
        <taxon>Eukaryota</taxon>
        <taxon>Metazoa</taxon>
        <taxon>Ecdysozoa</taxon>
        <taxon>Arthropoda</taxon>
        <taxon>Chelicerata</taxon>
        <taxon>Arachnida</taxon>
        <taxon>Araneae</taxon>
        <taxon>Araneomorphae</taxon>
        <taxon>Entelegynae</taxon>
        <taxon>Araneoidea</taxon>
        <taxon>Araneidae</taxon>
        <taxon>Caerostris</taxon>
    </lineage>
</organism>
<evidence type="ECO:0000256" key="3">
    <source>
        <dbReference type="ARBA" id="ARBA00022833"/>
    </source>
</evidence>
<evidence type="ECO:0000313" key="6">
    <source>
        <dbReference type="EMBL" id="GIX86483.1"/>
    </source>
</evidence>
<evidence type="ECO:0000256" key="2">
    <source>
        <dbReference type="ARBA" id="ARBA00022771"/>
    </source>
</evidence>
<accession>A0AAV4NPY8</accession>
<dbReference type="Proteomes" id="UP001054945">
    <property type="component" value="Unassembled WGS sequence"/>
</dbReference>
<dbReference type="Gene3D" id="6.10.140.2220">
    <property type="match status" value="1"/>
</dbReference>